<protein>
    <submittedName>
        <fullName evidence="1">Uncharacterized protein</fullName>
    </submittedName>
</protein>
<dbReference type="Proteomes" id="UP000502611">
    <property type="component" value="Chromosome"/>
</dbReference>
<name>A0A6M4G3G3_SPHYA</name>
<reference evidence="1 2" key="1">
    <citation type="submission" date="2020-04" db="EMBL/GenBank/DDBJ databases">
        <title>The Whole Genome Analysis of High salt-tolerant Sphingobium yanoikuyae YC-XJ2 with Aryl organophosphorus flame retardants (aryl-OPFRs)-degrading capacity and characteristics of Related phosphotriesterase.</title>
        <authorList>
            <person name="Li X."/>
        </authorList>
    </citation>
    <scope>NUCLEOTIDE SEQUENCE [LARGE SCALE GENOMIC DNA]</scope>
    <source>
        <strain evidence="1 2">YC-XJ2</strain>
    </source>
</reference>
<evidence type="ECO:0000313" key="1">
    <source>
        <dbReference type="EMBL" id="QJR01629.1"/>
    </source>
</evidence>
<gene>
    <name evidence="1" type="ORF">HH800_05115</name>
</gene>
<sequence>MDAPTDSEREELELMVSDVLYEVADFAWVDLADRIPVGRTDVRPEAEGRYMAVTWEADWKRQRGGPIFIKVQGFLDRDHKTPIWWSGETIRKRSLLDRLLNRNSR</sequence>
<dbReference type="GeneID" id="57780279"/>
<accession>A0A6M4G3G3</accession>
<evidence type="ECO:0000313" key="2">
    <source>
        <dbReference type="Proteomes" id="UP000502611"/>
    </source>
</evidence>
<organism evidence="1 2">
    <name type="scientific">Sphingobium yanoikuyae</name>
    <name type="common">Sphingomonas yanoikuyae</name>
    <dbReference type="NCBI Taxonomy" id="13690"/>
    <lineage>
        <taxon>Bacteria</taxon>
        <taxon>Pseudomonadati</taxon>
        <taxon>Pseudomonadota</taxon>
        <taxon>Alphaproteobacteria</taxon>
        <taxon>Sphingomonadales</taxon>
        <taxon>Sphingomonadaceae</taxon>
        <taxon>Sphingobium</taxon>
    </lineage>
</organism>
<dbReference type="RefSeq" id="WP_150131181.1">
    <property type="nucleotide sequence ID" value="NZ_CP023741.1"/>
</dbReference>
<dbReference type="EMBL" id="CP053021">
    <property type="protein sequence ID" value="QJR01629.1"/>
    <property type="molecule type" value="Genomic_DNA"/>
</dbReference>
<dbReference type="AlphaFoldDB" id="A0A6M4G3G3"/>
<proteinExistence type="predicted"/>